<keyword evidence="3" id="KW-0378">Hydrolase</keyword>
<feature type="domain" description="Serine aminopeptidase S33" evidence="1">
    <location>
        <begin position="175"/>
        <end position="272"/>
    </location>
</feature>
<dbReference type="PANTHER" id="PTHR43265:SF1">
    <property type="entry name" value="ESTERASE ESTD"/>
    <property type="match status" value="1"/>
</dbReference>
<keyword evidence="4" id="KW-1185">Reference proteome</keyword>
<feature type="domain" description="DUF3887" evidence="2">
    <location>
        <begin position="28"/>
        <end position="113"/>
    </location>
</feature>
<dbReference type="InterPro" id="IPR024981">
    <property type="entry name" value="DUF3887"/>
</dbReference>
<evidence type="ECO:0000259" key="2">
    <source>
        <dbReference type="Pfam" id="PF13026"/>
    </source>
</evidence>
<dbReference type="SUPFAM" id="SSF53474">
    <property type="entry name" value="alpha/beta-Hydrolases"/>
    <property type="match status" value="1"/>
</dbReference>
<dbReference type="OrthoDB" id="9809549at2"/>
<dbReference type="GO" id="GO:0052689">
    <property type="term" value="F:carboxylic ester hydrolase activity"/>
    <property type="evidence" value="ECO:0007669"/>
    <property type="project" value="TreeGrafter"/>
</dbReference>
<organism evidence="3 4">
    <name type="scientific">Chitinophaga solisilvae</name>
    <dbReference type="NCBI Taxonomy" id="1233460"/>
    <lineage>
        <taxon>Bacteria</taxon>
        <taxon>Pseudomonadati</taxon>
        <taxon>Bacteroidota</taxon>
        <taxon>Chitinophagia</taxon>
        <taxon>Chitinophagales</taxon>
        <taxon>Chitinophagaceae</taxon>
        <taxon>Chitinophaga</taxon>
    </lineage>
</organism>
<dbReference type="InterPro" id="IPR022742">
    <property type="entry name" value="Hydrolase_4"/>
</dbReference>
<dbReference type="AlphaFoldDB" id="A0A433WKP4"/>
<dbReference type="Pfam" id="PF12146">
    <property type="entry name" value="Hydrolase_4"/>
    <property type="match status" value="1"/>
</dbReference>
<dbReference type="EMBL" id="RIAR02000001">
    <property type="protein sequence ID" value="NSL90779.1"/>
    <property type="molecule type" value="Genomic_DNA"/>
</dbReference>
<dbReference type="PANTHER" id="PTHR43265">
    <property type="entry name" value="ESTERASE ESTD"/>
    <property type="match status" value="1"/>
</dbReference>
<comment type="caution">
    <text evidence="3">The sequence shown here is derived from an EMBL/GenBank/DDBJ whole genome shotgun (WGS) entry which is preliminary data.</text>
</comment>
<dbReference type="Pfam" id="PF13026">
    <property type="entry name" value="DUF3887"/>
    <property type="match status" value="1"/>
</dbReference>
<sequence length="414" mass="44303">MKRIVLITLVLAWRLGIVSAQANYPEAAEKFKRYFNQQQADSLFAMYSPIVKAALPLDKTKEISSQLHAQYGNITSLEVITRDAASTSYKATFTKGVLLLILALNDSSQLEGLRFMPYEDKKESGTDYNLERAGVTVSGTLTLPPGNKAVPVVLLIAGSGPTDRDGNNPLGVKGNTYKMLAAALLENGIACVRYDKRGIGASSPADESQLTLDTLTADAIAYVQQLKKDKRFSSVIIAGHSEGSLIGILAAAQGKADKFISIAGAGEQADVMLKRQISQNAPASADKIFPLLDSLKKGYPVQEPGGPLNALFRSSVQPYMSSWLKYDPQTEIKKLSIPVLIIQGTTDLQVAAGEAALLKKAYPAATLTIIDEMNHVLKDAPADPVANMATYGLPALPLKPGLVTAIKDFILTAP</sequence>
<evidence type="ECO:0000313" key="4">
    <source>
        <dbReference type="Proteomes" id="UP000281028"/>
    </source>
</evidence>
<dbReference type="InterPro" id="IPR029058">
    <property type="entry name" value="AB_hydrolase_fold"/>
</dbReference>
<protein>
    <submittedName>
        <fullName evidence="3">Alpha/beta fold hydrolase</fullName>
    </submittedName>
</protein>
<accession>A0A433WKP4</accession>
<dbReference type="Gene3D" id="3.40.50.1820">
    <property type="entry name" value="alpha/beta hydrolase"/>
    <property type="match status" value="1"/>
</dbReference>
<proteinExistence type="predicted"/>
<name>A0A433WKP4_9BACT</name>
<dbReference type="Proteomes" id="UP000281028">
    <property type="component" value="Unassembled WGS sequence"/>
</dbReference>
<evidence type="ECO:0000259" key="1">
    <source>
        <dbReference type="Pfam" id="PF12146"/>
    </source>
</evidence>
<gene>
    <name evidence="3" type="ORF">ECE50_028405</name>
</gene>
<dbReference type="InterPro" id="IPR053145">
    <property type="entry name" value="AB_hydrolase_Est10"/>
</dbReference>
<evidence type="ECO:0000313" key="3">
    <source>
        <dbReference type="EMBL" id="NSL90779.1"/>
    </source>
</evidence>
<reference evidence="3" key="1">
    <citation type="submission" date="2020-05" db="EMBL/GenBank/DDBJ databases">
        <title>Chitinophaga laudate sp. nov., isolated from a tropical peat swamp.</title>
        <authorList>
            <person name="Goh C.B.S."/>
            <person name="Lee M.S."/>
            <person name="Parimannan S."/>
            <person name="Pasbakhsh P."/>
            <person name="Yule C.M."/>
            <person name="Rajandas H."/>
            <person name="Loke S."/>
            <person name="Croft L."/>
            <person name="Tan J.B.L."/>
        </authorList>
    </citation>
    <scope>NUCLEOTIDE SEQUENCE</scope>
    <source>
        <strain evidence="3">Mgbs1</strain>
    </source>
</reference>